<protein>
    <submittedName>
        <fullName evidence="1">Uncharacterized protein</fullName>
    </submittedName>
</protein>
<comment type="caution">
    <text evidence="1">The sequence shown here is derived from an EMBL/GenBank/DDBJ whole genome shotgun (WGS) entry which is preliminary data.</text>
</comment>
<gene>
    <name evidence="1" type="ORF">P7D85_16420</name>
</gene>
<reference evidence="1 2" key="1">
    <citation type="submission" date="2023-03" db="EMBL/GenBank/DDBJ databases">
        <authorList>
            <person name="Shen W."/>
            <person name="Cai J."/>
        </authorList>
    </citation>
    <scope>NUCLEOTIDE SEQUENCE [LARGE SCALE GENOMIC DNA]</scope>
    <source>
        <strain evidence="1 2">D6-4</strain>
    </source>
</reference>
<dbReference type="EMBL" id="JARPYI010000011">
    <property type="protein sequence ID" value="MDT2601375.1"/>
    <property type="molecule type" value="Genomic_DNA"/>
</dbReference>
<evidence type="ECO:0000313" key="2">
    <source>
        <dbReference type="Proteomes" id="UP001252875"/>
    </source>
</evidence>
<sequence length="496" mass="57552">MKESVKHISTRKELYDEIWSISAAGVARKYDIPYKQFLEQVKEADIPIPTSGYWAKLWSGKSVDVIELAGNPNEQIILSESETDSDQNRNKTHKDYNRTQLYKEVWERPIKDVAKKYHVSDKTIRKVCKSLGIPTPPIGYWSKVRSGTKVKRPPLPKGNYPNEISGKRNKELSFTEKVASKGKRIDILNDQEFKKVLTIADQIELTDHDERINPIVIRQQAIITKWQKAYAENLSEGLGNYGLGDPPMDADKLSEEGVARRSRIVDTLMRALSSGDLVTSSEESFFLIKGADVTFSFSEAKDKVPHVLSDKEKMEMLKYEEEKKRRPSAYKPKIRKYDYHFNGKLSLKLSNNKFFRDSKSTKIEDRLDEIVIAIYEAADFSRKKSIKEAEEKLKKIEALELQDEQRNRYNAEIDNTNFLLNEADDYEKARRIRNLISAAEKSESKEKYSEEWITWAKAKADWFDPTVAKEDEIFGIREHTKNVQDKKLKKKDDFWD</sequence>
<dbReference type="RefSeq" id="WP_311823308.1">
    <property type="nucleotide sequence ID" value="NZ_JARPYF010000010.1"/>
</dbReference>
<name>A0ABU3F2M3_9ENTE</name>
<proteinExistence type="predicted"/>
<evidence type="ECO:0000313" key="1">
    <source>
        <dbReference type="EMBL" id="MDT2601375.1"/>
    </source>
</evidence>
<keyword evidence="2" id="KW-1185">Reference proteome</keyword>
<accession>A0ABU3F2M3</accession>
<organism evidence="1 2">
    <name type="scientific">Enterococcus hulanensis</name>
    <dbReference type="NCBI Taxonomy" id="2559929"/>
    <lineage>
        <taxon>Bacteria</taxon>
        <taxon>Bacillati</taxon>
        <taxon>Bacillota</taxon>
        <taxon>Bacilli</taxon>
        <taxon>Lactobacillales</taxon>
        <taxon>Enterococcaceae</taxon>
        <taxon>Enterococcus</taxon>
    </lineage>
</organism>
<dbReference type="Proteomes" id="UP001252875">
    <property type="component" value="Unassembled WGS sequence"/>
</dbReference>